<evidence type="ECO:0000313" key="2">
    <source>
        <dbReference type="EMBL" id="OGZ96528.1"/>
    </source>
</evidence>
<sequence>MGDVQTANITLVAATAELRGDKLPQITAKLAYLFMEGIQKEEREEKNETSANQETRSAIRTMAADLALHPPKEIPPPPAKKGPAPHAAEKKKTPIIILLVVVVLALGGGAFLYRSYYSLLFTGGVPPVTRLEAPPPYFSVEATETLTIIEEAKGNFEPRLASALSRDERDGSFKRILIILKTPTGERYADLGDLFSFFGITPTSLFLAPIKPPLMPFAYFAADGPHFGFATKTDDRERVLLAMARWEETLYKDFEPLFLDAALTKAGIFEEFSYRNTHYKFLPSASDQARGIAYMVFPAGKYLVVTTSKISMERIIERLYDAL</sequence>
<evidence type="ECO:0000256" key="1">
    <source>
        <dbReference type="SAM" id="Phobius"/>
    </source>
</evidence>
<feature type="transmembrane region" description="Helical" evidence="1">
    <location>
        <begin position="95"/>
        <end position="113"/>
    </location>
</feature>
<dbReference type="EMBL" id="MHQD01000010">
    <property type="protein sequence ID" value="OGZ96528.1"/>
    <property type="molecule type" value="Genomic_DNA"/>
</dbReference>
<protein>
    <submittedName>
        <fullName evidence="2">Uncharacterized protein</fullName>
    </submittedName>
</protein>
<keyword evidence="1" id="KW-0472">Membrane</keyword>
<dbReference type="Proteomes" id="UP000178574">
    <property type="component" value="Unassembled WGS sequence"/>
</dbReference>
<comment type="caution">
    <text evidence="2">The sequence shown here is derived from an EMBL/GenBank/DDBJ whole genome shotgun (WGS) entry which is preliminary data.</text>
</comment>
<dbReference type="AlphaFoldDB" id="A0A1G2KDR0"/>
<proteinExistence type="predicted"/>
<keyword evidence="1" id="KW-1133">Transmembrane helix</keyword>
<accession>A0A1G2KDR0</accession>
<gene>
    <name evidence="2" type="ORF">A2847_02585</name>
</gene>
<organism evidence="2 3">
    <name type="scientific">Candidatus Sungbacteria bacterium RIFCSPHIGHO2_01_FULL_50_25</name>
    <dbReference type="NCBI Taxonomy" id="1802265"/>
    <lineage>
        <taxon>Bacteria</taxon>
        <taxon>Candidatus Sungiibacteriota</taxon>
    </lineage>
</organism>
<reference evidence="2 3" key="1">
    <citation type="journal article" date="2016" name="Nat. Commun.">
        <title>Thousands of microbial genomes shed light on interconnected biogeochemical processes in an aquifer system.</title>
        <authorList>
            <person name="Anantharaman K."/>
            <person name="Brown C.T."/>
            <person name="Hug L.A."/>
            <person name="Sharon I."/>
            <person name="Castelle C.J."/>
            <person name="Probst A.J."/>
            <person name="Thomas B.C."/>
            <person name="Singh A."/>
            <person name="Wilkins M.J."/>
            <person name="Karaoz U."/>
            <person name="Brodie E.L."/>
            <person name="Williams K.H."/>
            <person name="Hubbard S.S."/>
            <person name="Banfield J.F."/>
        </authorList>
    </citation>
    <scope>NUCLEOTIDE SEQUENCE [LARGE SCALE GENOMIC DNA]</scope>
</reference>
<name>A0A1G2KDR0_9BACT</name>
<evidence type="ECO:0000313" key="3">
    <source>
        <dbReference type="Proteomes" id="UP000178574"/>
    </source>
</evidence>
<keyword evidence="1" id="KW-0812">Transmembrane</keyword>